<feature type="transmembrane region" description="Helical" evidence="1">
    <location>
        <begin position="426"/>
        <end position="444"/>
    </location>
</feature>
<reference evidence="2 3" key="1">
    <citation type="submission" date="2020-08" db="EMBL/GenBank/DDBJ databases">
        <authorList>
            <person name="Liu C."/>
            <person name="Sun Q."/>
        </authorList>
    </citation>
    <scope>NUCLEOTIDE SEQUENCE [LARGE SCALE GENOMIC DNA]</scope>
    <source>
        <strain evidence="2 3">NSJ-61</strain>
    </source>
</reference>
<dbReference type="KEGG" id="ehn:H9Q80_14115"/>
<feature type="transmembrane region" description="Helical" evidence="1">
    <location>
        <begin position="39"/>
        <end position="58"/>
    </location>
</feature>
<feature type="transmembrane region" description="Helical" evidence="1">
    <location>
        <begin position="174"/>
        <end position="199"/>
    </location>
</feature>
<dbReference type="InterPro" id="IPR029468">
    <property type="entry name" value="O-ag_pol_Wzy"/>
</dbReference>
<protein>
    <submittedName>
        <fullName evidence="2">O-antigen polysaccharide polymerase Wzy</fullName>
    </submittedName>
</protein>
<keyword evidence="1" id="KW-0472">Membrane</keyword>
<feature type="transmembrane region" description="Helical" evidence="1">
    <location>
        <begin position="298"/>
        <end position="316"/>
    </location>
</feature>
<dbReference type="RefSeq" id="WP_117451895.1">
    <property type="nucleotide sequence ID" value="NZ_CP060636.1"/>
</dbReference>
<feature type="transmembrane region" description="Helical" evidence="1">
    <location>
        <begin position="251"/>
        <end position="278"/>
    </location>
</feature>
<evidence type="ECO:0000256" key="1">
    <source>
        <dbReference type="SAM" id="Phobius"/>
    </source>
</evidence>
<proteinExistence type="predicted"/>
<evidence type="ECO:0000313" key="3">
    <source>
        <dbReference type="Proteomes" id="UP000515856"/>
    </source>
</evidence>
<accession>A0A7G9GKP6</accession>
<dbReference type="Proteomes" id="UP000515856">
    <property type="component" value="Chromosome"/>
</dbReference>
<feature type="transmembrane region" description="Helical" evidence="1">
    <location>
        <begin position="456"/>
        <end position="472"/>
    </location>
</feature>
<feature type="transmembrane region" description="Helical" evidence="1">
    <location>
        <begin position="134"/>
        <end position="153"/>
    </location>
</feature>
<evidence type="ECO:0000313" key="2">
    <source>
        <dbReference type="EMBL" id="QNM11378.1"/>
    </source>
</evidence>
<sequence>MNLIIKQYNLKISNTIIVTILCLIVEFMKISIHQLKSIIVQFILLFILYYLQFAFSNFEKEIQMRYIAILAIFILIISELSIYYVKKKIDCFGILIILIFIFMFGQHFLFLIGTYPKNLTIISGALSKVTIYKMSFFVLKCVVILNIGYLIKCKKINIKRNNLQISNKEINRKIMFKTGVIFFCISIVPTLIILSKNIYLTFTVGYGERMLNEVYRSSGVQNITGILASFMIPTLLLLFITRKKENKIPIIIIIVYMILYTASGSRINTMILLIGILYLQTNMFSKLNIKKTLKYLSILIMVFLLFSVVSSARSSIGSNLNPKEVIKESFNDTIENSIIVSALSEAGYTFCATATVFENCPSNEPFNYGLSYISGIAYILPNGMTGNFYARIRSTDEVFKGYLNQYGSGIGSSFIGEAYWNFGQSALFLMLIFGIILAKVSNELDYAISSKNYESIFKYTYIFVTIAFYVRSDTRTFLRNYIWFCLPIIFVAYFFKYKYNERSMK</sequence>
<organism evidence="2 3">
    <name type="scientific">[Eubacterium] hominis</name>
    <dbReference type="NCBI Taxonomy" id="2764325"/>
    <lineage>
        <taxon>Bacteria</taxon>
        <taxon>Bacillati</taxon>
        <taxon>Bacillota</taxon>
        <taxon>Erysipelotrichia</taxon>
        <taxon>Erysipelotrichales</taxon>
        <taxon>Erysipelotrichaceae</taxon>
        <taxon>Amedibacillus</taxon>
    </lineage>
</organism>
<gene>
    <name evidence="2" type="primary">wzy</name>
    <name evidence="2" type="ORF">H9Q80_14115</name>
</gene>
<feature type="transmembrane region" description="Helical" evidence="1">
    <location>
        <begin position="64"/>
        <end position="85"/>
    </location>
</feature>
<dbReference type="EMBL" id="CP060636">
    <property type="protein sequence ID" value="QNM11378.1"/>
    <property type="molecule type" value="Genomic_DNA"/>
</dbReference>
<feature type="transmembrane region" description="Helical" evidence="1">
    <location>
        <begin position="92"/>
        <end position="114"/>
    </location>
</feature>
<keyword evidence="3" id="KW-1185">Reference proteome</keyword>
<feature type="transmembrane region" description="Helical" evidence="1">
    <location>
        <begin position="219"/>
        <end position="239"/>
    </location>
</feature>
<keyword evidence="1" id="KW-1133">Transmembrane helix</keyword>
<feature type="transmembrane region" description="Helical" evidence="1">
    <location>
        <begin position="478"/>
        <end position="495"/>
    </location>
</feature>
<dbReference type="AlphaFoldDB" id="A0A7G9GKP6"/>
<name>A0A7G9GKP6_9FIRM</name>
<dbReference type="Pfam" id="PF14296">
    <property type="entry name" value="O-ag_pol_Wzy"/>
    <property type="match status" value="1"/>
</dbReference>
<keyword evidence="1" id="KW-0812">Transmembrane</keyword>